<keyword evidence="3" id="KW-1185">Reference proteome</keyword>
<organism evidence="2 3">
    <name type="scientific">Vibrio phage VP882</name>
    <dbReference type="NCBI Taxonomy" id="2913982"/>
    <lineage>
        <taxon>Viruses</taxon>
        <taxon>Duplodnaviria</taxon>
        <taxon>Heunggongvirae</taxon>
        <taxon>Uroviricota</taxon>
        <taxon>Caudoviricetes</taxon>
        <taxon>Hapunavirus</taxon>
        <taxon>Hapunavirus VP882</taxon>
    </lineage>
</organism>
<feature type="transmembrane region" description="Helical" evidence="1">
    <location>
        <begin position="52"/>
        <end position="70"/>
    </location>
</feature>
<protein>
    <submittedName>
        <fullName evidence="2">Uncharacterized protein</fullName>
    </submittedName>
</protein>
<dbReference type="GeneID" id="5076217"/>
<proteinExistence type="predicted"/>
<keyword evidence="1" id="KW-0472">Membrane</keyword>
<dbReference type="KEGG" id="vg:5076217"/>
<evidence type="ECO:0000313" key="2">
    <source>
        <dbReference type="EMBL" id="ABM73428.1"/>
    </source>
</evidence>
<keyword evidence="1" id="KW-0812">Transmembrane</keyword>
<dbReference type="Proteomes" id="UP000008090">
    <property type="component" value="Segment"/>
</dbReference>
<reference evidence="2 3" key="1">
    <citation type="journal article" date="2009" name="Appl. Environ. Microbiol.">
        <title>Characterization of a new plasmid-like prophage in a pandemic Vibrio parahaemolyticus O3:K6 strain.</title>
        <authorList>
            <person name="Lan S.F."/>
            <person name="Huang C.H."/>
            <person name="Chang C.H."/>
            <person name="Liao W.C."/>
            <person name="Lin I.H."/>
            <person name="Jian W.N."/>
            <person name="Wu Y.G."/>
            <person name="Chen S.Y."/>
            <person name="Wong H.C."/>
        </authorList>
    </citation>
    <scope>NUCLEOTIDE SEQUENCE [LARGE SCALE GENOMIC DNA]</scope>
</reference>
<name>A2I311_9CAUD</name>
<evidence type="ECO:0000256" key="1">
    <source>
        <dbReference type="SAM" id="Phobius"/>
    </source>
</evidence>
<accession>A2I311</accession>
<keyword evidence="1" id="KW-1133">Transmembrane helix</keyword>
<dbReference type="RefSeq" id="YP_001039874.1">
    <property type="nucleotide sequence ID" value="NC_009016.1"/>
</dbReference>
<dbReference type="EMBL" id="EF057797">
    <property type="protein sequence ID" value="ABM73428.1"/>
    <property type="molecule type" value="Genomic_DNA"/>
</dbReference>
<sequence length="252" mass="26128">MQRSCCDKAASLDSLPSCTRCTSEAAQAVVAHAQPNGKAGAYSGTRANCAKVHLYFCSFVLLFLLALTLFNQLVITGLPQHSIVGVVFLVRCMPGTQGALGGMHKAGTPAAALTLVKPHITQLAVSQAWLRATTKARALLFVGPVPPCDGAGLGKARLSVEFALGARRHEKAAAFVAAHLRRSAAVCAVHSVRQRVGHKSPPSPWPGPHGRTQSGFAAFVSSAATSHAASFPLARQSAGECVRASVQACLGS</sequence>
<evidence type="ECO:0000313" key="3">
    <source>
        <dbReference type="Proteomes" id="UP000008090"/>
    </source>
</evidence>